<accession>A0A511Z2K4</accession>
<sequence length="192" mass="20633">MTDGPDARRTTYLLVDGENIDATLGGSILGARPAPEQRPRWEKVLEFARTAFGGDDVVGLFFLDASNGTMPMSFVQALLAIGFRPIPLAGAPTEKVVDIGIQRTLEALAERPGDVLLASHDSDFASQVAGLLAPGRNVGVLGFREFTSTSLQHLTEGGLHLFDLETDARAFTVVLPRVRIIPLAEFDPTAYL</sequence>
<evidence type="ECO:0000259" key="1">
    <source>
        <dbReference type="Pfam" id="PF01936"/>
    </source>
</evidence>
<reference evidence="2 3" key="1">
    <citation type="submission" date="2019-07" db="EMBL/GenBank/DDBJ databases">
        <title>Whole genome shotgun sequence of Actinotalea fermentans NBRC 105374.</title>
        <authorList>
            <person name="Hosoyama A."/>
            <person name="Uohara A."/>
            <person name="Ohji S."/>
            <person name="Ichikawa N."/>
        </authorList>
    </citation>
    <scope>NUCLEOTIDE SEQUENCE [LARGE SCALE GENOMIC DNA]</scope>
    <source>
        <strain evidence="2 3">NBRC 105374</strain>
    </source>
</reference>
<dbReference type="Gene3D" id="3.40.50.1010">
    <property type="entry name" value="5'-nuclease"/>
    <property type="match status" value="1"/>
</dbReference>
<organism evidence="2 3">
    <name type="scientific">Actinotalea fermentans</name>
    <dbReference type="NCBI Taxonomy" id="43671"/>
    <lineage>
        <taxon>Bacteria</taxon>
        <taxon>Bacillati</taxon>
        <taxon>Actinomycetota</taxon>
        <taxon>Actinomycetes</taxon>
        <taxon>Micrococcales</taxon>
        <taxon>Cellulomonadaceae</taxon>
        <taxon>Actinotalea</taxon>
    </lineage>
</organism>
<feature type="domain" description="NYN" evidence="1">
    <location>
        <begin position="11"/>
        <end position="153"/>
    </location>
</feature>
<dbReference type="GO" id="GO:0004540">
    <property type="term" value="F:RNA nuclease activity"/>
    <property type="evidence" value="ECO:0007669"/>
    <property type="project" value="InterPro"/>
</dbReference>
<dbReference type="Proteomes" id="UP000321484">
    <property type="component" value="Unassembled WGS sequence"/>
</dbReference>
<dbReference type="InterPro" id="IPR021139">
    <property type="entry name" value="NYN"/>
</dbReference>
<dbReference type="EMBL" id="BJYK01000015">
    <property type="protein sequence ID" value="GEN81664.1"/>
    <property type="molecule type" value="Genomic_DNA"/>
</dbReference>
<proteinExistence type="predicted"/>
<dbReference type="Pfam" id="PF01936">
    <property type="entry name" value="NYN"/>
    <property type="match status" value="1"/>
</dbReference>
<comment type="caution">
    <text evidence="2">The sequence shown here is derived from an EMBL/GenBank/DDBJ whole genome shotgun (WGS) entry which is preliminary data.</text>
</comment>
<dbReference type="AlphaFoldDB" id="A0A511Z2K4"/>
<dbReference type="OrthoDB" id="4772393at2"/>
<dbReference type="RefSeq" id="WP_034247155.1">
    <property type="nucleotide sequence ID" value="NZ_BJYK01000015.1"/>
</dbReference>
<protein>
    <submittedName>
        <fullName evidence="2">Nuclease</fullName>
    </submittedName>
</protein>
<gene>
    <name evidence="2" type="ORF">AFE02nite_33980</name>
</gene>
<keyword evidence="3" id="KW-1185">Reference proteome</keyword>
<evidence type="ECO:0000313" key="2">
    <source>
        <dbReference type="EMBL" id="GEN81664.1"/>
    </source>
</evidence>
<name>A0A511Z2K4_9CELL</name>
<evidence type="ECO:0000313" key="3">
    <source>
        <dbReference type="Proteomes" id="UP000321484"/>
    </source>
</evidence>